<dbReference type="EMBL" id="PFGY01000031">
    <property type="protein sequence ID" value="PIW76493.1"/>
    <property type="molecule type" value="Genomic_DNA"/>
</dbReference>
<accession>A0A2M7IIY4</accession>
<protein>
    <submittedName>
        <fullName evidence="2">MBL fold hydrolase</fullName>
    </submittedName>
</protein>
<reference evidence="3" key="1">
    <citation type="submission" date="2017-09" db="EMBL/GenBank/DDBJ databases">
        <title>Depth-based differentiation of microbial function through sediment-hosted aquifers and enrichment of novel symbionts in the deep terrestrial subsurface.</title>
        <authorList>
            <person name="Probst A.J."/>
            <person name="Ladd B."/>
            <person name="Jarett J.K."/>
            <person name="Geller-Mcgrath D.E."/>
            <person name="Sieber C.M.K."/>
            <person name="Emerson J.B."/>
            <person name="Anantharaman K."/>
            <person name="Thomas B.C."/>
            <person name="Malmstrom R."/>
            <person name="Stieglmeier M."/>
            <person name="Klingl A."/>
            <person name="Woyke T."/>
            <person name="Ryan C.M."/>
            <person name="Banfield J.F."/>
        </authorList>
    </citation>
    <scope>NUCLEOTIDE SEQUENCE [LARGE SCALE GENOMIC DNA]</scope>
</reference>
<evidence type="ECO:0000313" key="3">
    <source>
        <dbReference type="Proteomes" id="UP000229561"/>
    </source>
</evidence>
<dbReference type="CDD" id="cd16295">
    <property type="entry name" value="TTHA0252-CPSF-like_MBL-fold"/>
    <property type="match status" value="1"/>
</dbReference>
<feature type="domain" description="Metallo-beta-lactamase" evidence="1">
    <location>
        <begin position="14"/>
        <end position="231"/>
    </location>
</feature>
<dbReference type="AlphaFoldDB" id="A0A2M7IIY4"/>
<dbReference type="PANTHER" id="PTHR11203">
    <property type="entry name" value="CLEAVAGE AND POLYADENYLATION SPECIFICITY FACTOR FAMILY MEMBER"/>
    <property type="match status" value="1"/>
</dbReference>
<feature type="non-terminal residue" evidence="2">
    <location>
        <position position="270"/>
    </location>
</feature>
<dbReference type="SMART" id="SM00849">
    <property type="entry name" value="Lactamase_B"/>
    <property type="match status" value="1"/>
</dbReference>
<dbReference type="Proteomes" id="UP000229561">
    <property type="component" value="Unassembled WGS sequence"/>
</dbReference>
<gene>
    <name evidence="2" type="ORF">CO001_01060</name>
</gene>
<dbReference type="PANTHER" id="PTHR11203:SF37">
    <property type="entry name" value="INTEGRATOR COMPLEX SUBUNIT 11"/>
    <property type="match status" value="1"/>
</dbReference>
<sequence>MAKLHFFGGTRIVSGSCYLLEAEDKKILIDCGLFQGPREFEKKNYEPFPFNPKEIDSVIITHSHLDHIGRLPMLVKAGFGGKIFATPPTIEFTHLMLEDSKKVLAEKARHADAIPLFYEGEIDELMKFFVPVKYHEKVNISDNISFEFYEAGHILGSAFVKITLSEGKNKKTIVFSGDLGSSTVSILRPLEKINQADYVLIESAYGDRLHERGSQAKDIIEDTIEETITNGGTLMIPSFAMERAQQLIYHLNELVENKRIPAVPVFIDSP</sequence>
<comment type="caution">
    <text evidence="2">The sequence shown here is derived from an EMBL/GenBank/DDBJ whole genome shotgun (WGS) entry which is preliminary data.</text>
</comment>
<dbReference type="Gene3D" id="3.60.15.10">
    <property type="entry name" value="Ribonuclease Z/Hydroxyacylglutathione hydrolase-like"/>
    <property type="match status" value="1"/>
</dbReference>
<evidence type="ECO:0000313" key="2">
    <source>
        <dbReference type="EMBL" id="PIW76493.1"/>
    </source>
</evidence>
<name>A0A2M7IIY4_9BACT</name>
<dbReference type="GO" id="GO:0004521">
    <property type="term" value="F:RNA endonuclease activity"/>
    <property type="evidence" value="ECO:0007669"/>
    <property type="project" value="TreeGrafter"/>
</dbReference>
<dbReference type="GO" id="GO:0016787">
    <property type="term" value="F:hydrolase activity"/>
    <property type="evidence" value="ECO:0007669"/>
    <property type="project" value="UniProtKB-KW"/>
</dbReference>
<dbReference type="InterPro" id="IPR050698">
    <property type="entry name" value="MBL"/>
</dbReference>
<dbReference type="InterPro" id="IPR036866">
    <property type="entry name" value="RibonucZ/Hydroxyglut_hydro"/>
</dbReference>
<organism evidence="2 3">
    <name type="scientific">Candidatus Portnoybacteria bacterium CG_4_8_14_3_um_filter_40_10</name>
    <dbReference type="NCBI Taxonomy" id="1974801"/>
    <lineage>
        <taxon>Bacteria</taxon>
        <taxon>Candidatus Portnoyibacteriota</taxon>
    </lineage>
</organism>
<dbReference type="Pfam" id="PF00753">
    <property type="entry name" value="Lactamase_B"/>
    <property type="match status" value="1"/>
</dbReference>
<evidence type="ECO:0000259" key="1">
    <source>
        <dbReference type="SMART" id="SM00849"/>
    </source>
</evidence>
<keyword evidence="2" id="KW-0378">Hydrolase</keyword>
<dbReference type="InterPro" id="IPR001279">
    <property type="entry name" value="Metallo-B-lactamas"/>
</dbReference>
<dbReference type="SUPFAM" id="SSF56281">
    <property type="entry name" value="Metallo-hydrolase/oxidoreductase"/>
    <property type="match status" value="1"/>
</dbReference>
<proteinExistence type="predicted"/>